<dbReference type="Pfam" id="PF01695">
    <property type="entry name" value="IstB_IS21"/>
    <property type="match status" value="1"/>
</dbReference>
<dbReference type="RefSeq" id="WP_160624798.1">
    <property type="nucleotide sequence ID" value="NZ_WUUQ01000002.1"/>
</dbReference>
<dbReference type="EMBL" id="WUUQ01000002">
    <property type="protein sequence ID" value="MXQ73340.1"/>
    <property type="molecule type" value="Genomic_DNA"/>
</dbReference>
<name>A0A6N8U674_9FIRM</name>
<feature type="domain" description="IstB-like ATP-binding" evidence="1">
    <location>
        <begin position="155"/>
        <end position="301"/>
    </location>
</feature>
<dbReference type="SUPFAM" id="SSF52540">
    <property type="entry name" value="P-loop containing nucleoside triphosphate hydrolases"/>
    <property type="match status" value="1"/>
</dbReference>
<dbReference type="CDD" id="cd00009">
    <property type="entry name" value="AAA"/>
    <property type="match status" value="1"/>
</dbReference>
<gene>
    <name evidence="2" type="ORF">GSF08_05275</name>
</gene>
<dbReference type="GO" id="GO:0005524">
    <property type="term" value="F:ATP binding"/>
    <property type="evidence" value="ECO:0007669"/>
    <property type="project" value="UniProtKB-KW"/>
</dbReference>
<evidence type="ECO:0000313" key="3">
    <source>
        <dbReference type="Proteomes" id="UP000434036"/>
    </source>
</evidence>
<evidence type="ECO:0000259" key="1">
    <source>
        <dbReference type="Pfam" id="PF01695"/>
    </source>
</evidence>
<organism evidence="2 3">
    <name type="scientific">Copranaerobaculum intestinale</name>
    <dbReference type="NCBI Taxonomy" id="2692629"/>
    <lineage>
        <taxon>Bacteria</taxon>
        <taxon>Bacillati</taxon>
        <taxon>Bacillota</taxon>
        <taxon>Erysipelotrichia</taxon>
        <taxon>Erysipelotrichales</taxon>
        <taxon>Erysipelotrichaceae</taxon>
        <taxon>Copranaerobaculum</taxon>
    </lineage>
</organism>
<keyword evidence="2" id="KW-0547">Nucleotide-binding</keyword>
<proteinExistence type="predicted"/>
<reference evidence="2 3" key="1">
    <citation type="submission" date="2019-12" db="EMBL/GenBank/DDBJ databases">
        <authorList>
            <person name="Yang R."/>
        </authorList>
    </citation>
    <scope>NUCLEOTIDE SEQUENCE [LARGE SCALE GENOMIC DNA]</scope>
    <source>
        <strain evidence="2 3">DONG20-135</strain>
    </source>
</reference>
<dbReference type="AlphaFoldDB" id="A0A6N8U674"/>
<dbReference type="Proteomes" id="UP000434036">
    <property type="component" value="Unassembled WGS sequence"/>
</dbReference>
<dbReference type="Gene3D" id="3.40.50.300">
    <property type="entry name" value="P-loop containing nucleotide triphosphate hydrolases"/>
    <property type="match status" value="1"/>
</dbReference>
<dbReference type="GO" id="GO:0006260">
    <property type="term" value="P:DNA replication"/>
    <property type="evidence" value="ECO:0007669"/>
    <property type="project" value="TreeGrafter"/>
</dbReference>
<dbReference type="InterPro" id="IPR027417">
    <property type="entry name" value="P-loop_NTPase"/>
</dbReference>
<dbReference type="PANTHER" id="PTHR30050">
    <property type="entry name" value="CHROMOSOMAL REPLICATION INITIATOR PROTEIN DNAA"/>
    <property type="match status" value="1"/>
</dbReference>
<reference evidence="2 3" key="2">
    <citation type="submission" date="2020-01" db="EMBL/GenBank/DDBJ databases">
        <title>Clostridiaceae sp. nov. isolated from the gut of human by culturomics.</title>
        <authorList>
            <person name="Chang Y."/>
        </authorList>
    </citation>
    <scope>NUCLEOTIDE SEQUENCE [LARGE SCALE GENOMIC DNA]</scope>
    <source>
        <strain evidence="2 3">DONG20-135</strain>
    </source>
</reference>
<comment type="caution">
    <text evidence="2">The sequence shown here is derived from an EMBL/GenBank/DDBJ whole genome shotgun (WGS) entry which is preliminary data.</text>
</comment>
<sequence length="304" mass="35672">MEKMQFTFTLSEEQQKLKEYHFQHLVKDPQIQKWLKQYQQPERFIYEHTGKFMDFMRRKEFCNQCKGLKFCVQPQPGYCLSLYMDDILMERLEPCAYQLAQVNDFAHKKQYRICDCSDAMLRVDLSKLDVSKESNEYKSMLMEIIMEIRKEKLNKGIYFYGRPGVGKSFLAAGITNYFAKQGKTCAFIHIPTLIGDLKLLFQDKSALDHKLNLIKNVDVAVFDDIGGETVSAWSRDEILLSLLNERMEQRRYTLFTSNYSQSELQEHFAISAQGFKEPVSADRIMERIKALSCEKFIKGTSRRV</sequence>
<dbReference type="PANTHER" id="PTHR30050:SF8">
    <property type="entry name" value="PRIMOSOMAL PROTEIN DNAI"/>
    <property type="match status" value="1"/>
</dbReference>
<dbReference type="InterPro" id="IPR002611">
    <property type="entry name" value="IstB_ATP-bd"/>
</dbReference>
<protein>
    <submittedName>
        <fullName evidence="2">ATP-binding protein</fullName>
    </submittedName>
</protein>
<accession>A0A6N8U674</accession>
<evidence type="ECO:0000313" key="2">
    <source>
        <dbReference type="EMBL" id="MXQ73340.1"/>
    </source>
</evidence>
<keyword evidence="2" id="KW-0067">ATP-binding</keyword>
<keyword evidence="3" id="KW-1185">Reference proteome</keyword>